<proteinExistence type="predicted"/>
<organism evidence="2 3">
    <name type="scientific">Haemaphysalis longicornis</name>
    <name type="common">Bush tick</name>
    <dbReference type="NCBI Taxonomy" id="44386"/>
    <lineage>
        <taxon>Eukaryota</taxon>
        <taxon>Metazoa</taxon>
        <taxon>Ecdysozoa</taxon>
        <taxon>Arthropoda</taxon>
        <taxon>Chelicerata</taxon>
        <taxon>Arachnida</taxon>
        <taxon>Acari</taxon>
        <taxon>Parasitiformes</taxon>
        <taxon>Ixodida</taxon>
        <taxon>Ixodoidea</taxon>
        <taxon>Ixodidae</taxon>
        <taxon>Haemaphysalinae</taxon>
        <taxon>Haemaphysalis</taxon>
    </lineage>
</organism>
<dbReference type="Gene3D" id="3.30.70.1820">
    <property type="entry name" value="L1 transposable element, RRM domain"/>
    <property type="match status" value="1"/>
</dbReference>
<evidence type="ECO:0000256" key="1">
    <source>
        <dbReference type="SAM" id="Coils"/>
    </source>
</evidence>
<keyword evidence="1" id="KW-0175">Coiled coil</keyword>
<dbReference type="AlphaFoldDB" id="A0A9J6FRN9"/>
<evidence type="ECO:0000313" key="3">
    <source>
        <dbReference type="Proteomes" id="UP000821853"/>
    </source>
</evidence>
<reference evidence="2 3" key="1">
    <citation type="journal article" date="2020" name="Cell">
        <title>Large-Scale Comparative Analyses of Tick Genomes Elucidate Their Genetic Diversity and Vector Capacities.</title>
        <authorList>
            <consortium name="Tick Genome and Microbiome Consortium (TIGMIC)"/>
            <person name="Jia N."/>
            <person name="Wang J."/>
            <person name="Shi W."/>
            <person name="Du L."/>
            <person name="Sun Y."/>
            <person name="Zhan W."/>
            <person name="Jiang J.F."/>
            <person name="Wang Q."/>
            <person name="Zhang B."/>
            <person name="Ji P."/>
            <person name="Bell-Sakyi L."/>
            <person name="Cui X.M."/>
            <person name="Yuan T.T."/>
            <person name="Jiang B.G."/>
            <person name="Yang W.F."/>
            <person name="Lam T.T."/>
            <person name="Chang Q.C."/>
            <person name="Ding S.J."/>
            <person name="Wang X.J."/>
            <person name="Zhu J.G."/>
            <person name="Ruan X.D."/>
            <person name="Zhao L."/>
            <person name="Wei J.T."/>
            <person name="Ye R.Z."/>
            <person name="Que T.C."/>
            <person name="Du C.H."/>
            <person name="Zhou Y.H."/>
            <person name="Cheng J.X."/>
            <person name="Dai P.F."/>
            <person name="Guo W.B."/>
            <person name="Han X.H."/>
            <person name="Huang E.J."/>
            <person name="Li L.F."/>
            <person name="Wei W."/>
            <person name="Gao Y.C."/>
            <person name="Liu J.Z."/>
            <person name="Shao H.Z."/>
            <person name="Wang X."/>
            <person name="Wang C.C."/>
            <person name="Yang T.C."/>
            <person name="Huo Q.B."/>
            <person name="Li W."/>
            <person name="Chen H.Y."/>
            <person name="Chen S.E."/>
            <person name="Zhou L.G."/>
            <person name="Ni X.B."/>
            <person name="Tian J.H."/>
            <person name="Sheng Y."/>
            <person name="Liu T."/>
            <person name="Pan Y.S."/>
            <person name="Xia L.Y."/>
            <person name="Li J."/>
            <person name="Zhao F."/>
            <person name="Cao W.C."/>
        </authorList>
    </citation>
    <scope>NUCLEOTIDE SEQUENCE [LARGE SCALE GENOMIC DNA]</scope>
    <source>
        <strain evidence="2">HaeL-2018</strain>
    </source>
</reference>
<keyword evidence="3" id="KW-1185">Reference proteome</keyword>
<protein>
    <submittedName>
        <fullName evidence="2">Uncharacterized protein</fullName>
    </submittedName>
</protein>
<comment type="caution">
    <text evidence="2">The sequence shown here is derived from an EMBL/GenBank/DDBJ whole genome shotgun (WGS) entry which is preliminary data.</text>
</comment>
<dbReference type="OrthoDB" id="8196581at2759"/>
<dbReference type="Proteomes" id="UP000821853">
    <property type="component" value="Chromosome 10"/>
</dbReference>
<evidence type="ECO:0000313" key="2">
    <source>
        <dbReference type="EMBL" id="KAH9364756.1"/>
    </source>
</evidence>
<feature type="coiled-coil region" evidence="1">
    <location>
        <begin position="2"/>
        <end position="86"/>
    </location>
</feature>
<accession>A0A9J6FRN9</accession>
<dbReference type="OMA" id="RNCNVEI"/>
<gene>
    <name evidence="2" type="ORF">HPB48_019431</name>
</gene>
<dbReference type="EMBL" id="JABSTR010000002">
    <property type="protein sequence ID" value="KAH9364756.1"/>
    <property type="molecule type" value="Genomic_DNA"/>
</dbReference>
<dbReference type="VEuPathDB" id="VectorBase:HLOH_051831"/>
<name>A0A9J6FRN9_HAELO</name>
<sequence length="209" mass="24315">MALRLEDLREEYRKEMKEFKSKLERDVRKERRDFEKSLEDFNARVEEVMAKNVALETENQELKKSNEALMSECTKMKTELEEQELRITANVQYFRNCNVEIKGVKENEDEDLVQTVCQIGTSLEQNVKPDDIEIVHRGKTRDDQAPANIVVRCKSRSKRDALLEKAKKTRLTLKDLGDSANTPIYVNEHLCPALKRLLGMAIEKKRASN</sequence>